<gene>
    <name evidence="1" type="ORF">QFC19_001319</name>
</gene>
<sequence length="329" mass="36903">MAPAYNPHHLPEPMAAYRARKDAARKTVLSKYSIVGFISSGTYGKVYKALPISPTPPSNTHDLPLPSVVAIKKFKPDKEGDVITYTGLSQSAIREISLNRELSRGFVVHATQRIRSVQAAVKRTSPGGWPESQREIERQLNEYLSDSDDDDESLRRRRQRQRSPGDLVALPEEQDESDPPEPCENFARLVEVILEEKSVYMVFEYAEHDLLQIIHHHHQTLRLNIPIPTFKSLLSQLLIGTAHLHAHSIIHRDLKPANILVNSRGVVKIGDLGLARVSKAPLQPLWNGDKVVVTIWYRSPELLLGARHYTAAIGESCAPPSSYYPLEAE</sequence>
<keyword evidence="2" id="KW-1185">Reference proteome</keyword>
<reference evidence="1" key="1">
    <citation type="submission" date="2023-04" db="EMBL/GenBank/DDBJ databases">
        <title>Draft Genome sequencing of Naganishia species isolated from polar environments using Oxford Nanopore Technology.</title>
        <authorList>
            <person name="Leo P."/>
            <person name="Venkateswaran K."/>
        </authorList>
    </citation>
    <scope>NUCLEOTIDE SEQUENCE</scope>
    <source>
        <strain evidence="1">MNA-CCFEE 5261</strain>
    </source>
</reference>
<protein>
    <submittedName>
        <fullName evidence="1">Uncharacterized protein</fullName>
    </submittedName>
</protein>
<accession>A0ACC2WIW2</accession>
<name>A0ACC2WIW2_9TREE</name>
<proteinExistence type="predicted"/>
<dbReference type="EMBL" id="JASBWR010000009">
    <property type="protein sequence ID" value="KAJ9111120.1"/>
    <property type="molecule type" value="Genomic_DNA"/>
</dbReference>
<dbReference type="Proteomes" id="UP001241377">
    <property type="component" value="Unassembled WGS sequence"/>
</dbReference>
<evidence type="ECO:0000313" key="1">
    <source>
        <dbReference type="EMBL" id="KAJ9111120.1"/>
    </source>
</evidence>
<evidence type="ECO:0000313" key="2">
    <source>
        <dbReference type="Proteomes" id="UP001241377"/>
    </source>
</evidence>
<comment type="caution">
    <text evidence="1">The sequence shown here is derived from an EMBL/GenBank/DDBJ whole genome shotgun (WGS) entry which is preliminary data.</text>
</comment>
<organism evidence="1 2">
    <name type="scientific">Naganishia cerealis</name>
    <dbReference type="NCBI Taxonomy" id="610337"/>
    <lineage>
        <taxon>Eukaryota</taxon>
        <taxon>Fungi</taxon>
        <taxon>Dikarya</taxon>
        <taxon>Basidiomycota</taxon>
        <taxon>Agaricomycotina</taxon>
        <taxon>Tremellomycetes</taxon>
        <taxon>Filobasidiales</taxon>
        <taxon>Filobasidiaceae</taxon>
        <taxon>Naganishia</taxon>
    </lineage>
</organism>